<protein>
    <submittedName>
        <fullName evidence="1">Uncharacterized protein</fullName>
    </submittedName>
</protein>
<reference evidence="1 2" key="2">
    <citation type="submission" date="2017-10" db="EMBL/GenBank/DDBJ databases">
        <title>Extensive intraspecific genome diversity in a model arbuscular mycorrhizal fungus.</title>
        <authorList>
            <person name="Chen E.C.H."/>
            <person name="Morin E."/>
            <person name="Baudet D."/>
            <person name="Noel J."/>
            <person name="Ndikumana S."/>
            <person name="Charron P."/>
            <person name="St-Onge C."/>
            <person name="Giorgi J."/>
            <person name="Grigoriev I.V."/>
            <person name="Roux C."/>
            <person name="Martin F.M."/>
            <person name="Corradi N."/>
        </authorList>
    </citation>
    <scope>NUCLEOTIDE SEQUENCE [LARGE SCALE GENOMIC DNA]</scope>
    <source>
        <strain evidence="1 2">C2</strain>
    </source>
</reference>
<gene>
    <name evidence="1" type="ORF">RhiirC2_792484</name>
</gene>
<accession>A0A2N1MH55</accession>
<comment type="caution">
    <text evidence="1">The sequence shown here is derived from an EMBL/GenBank/DDBJ whole genome shotgun (WGS) entry which is preliminary data.</text>
</comment>
<dbReference type="EMBL" id="LLXL01002379">
    <property type="protein sequence ID" value="PKK60987.1"/>
    <property type="molecule type" value="Genomic_DNA"/>
</dbReference>
<reference evidence="1 2" key="1">
    <citation type="submission" date="2016-04" db="EMBL/GenBank/DDBJ databases">
        <title>Genome analyses suggest a sexual origin of heterokaryosis in a supposedly ancient asexual fungus.</title>
        <authorList>
            <person name="Ropars J."/>
            <person name="Sedzielewska K."/>
            <person name="Noel J."/>
            <person name="Charron P."/>
            <person name="Farinelli L."/>
            <person name="Marton T."/>
            <person name="Kruger M."/>
            <person name="Pelin A."/>
            <person name="Brachmann A."/>
            <person name="Corradi N."/>
        </authorList>
    </citation>
    <scope>NUCLEOTIDE SEQUENCE [LARGE SCALE GENOMIC DNA]</scope>
    <source>
        <strain evidence="1 2">C2</strain>
    </source>
</reference>
<organism evidence="1 2">
    <name type="scientific">Rhizophagus irregularis</name>
    <dbReference type="NCBI Taxonomy" id="588596"/>
    <lineage>
        <taxon>Eukaryota</taxon>
        <taxon>Fungi</taxon>
        <taxon>Fungi incertae sedis</taxon>
        <taxon>Mucoromycota</taxon>
        <taxon>Glomeromycotina</taxon>
        <taxon>Glomeromycetes</taxon>
        <taxon>Glomerales</taxon>
        <taxon>Glomeraceae</taxon>
        <taxon>Rhizophagus</taxon>
    </lineage>
</organism>
<evidence type="ECO:0000313" key="2">
    <source>
        <dbReference type="Proteomes" id="UP000233469"/>
    </source>
</evidence>
<evidence type="ECO:0000313" key="1">
    <source>
        <dbReference type="EMBL" id="PKK60987.1"/>
    </source>
</evidence>
<dbReference type="Proteomes" id="UP000233469">
    <property type="component" value="Unassembled WGS sequence"/>
</dbReference>
<proteinExistence type="predicted"/>
<sequence>MTRSKKNCINKDCSKVHLKLEILLNAIVCCVMVVNSSQLKSTRNKSYNVESFNKKGKRRIRVVEYLSDNNDNNESLLTNNELMPKKPER</sequence>
<name>A0A2N1MH55_9GLOM</name>
<dbReference type="AlphaFoldDB" id="A0A2N1MH55"/>